<protein>
    <submittedName>
        <fullName evidence="2">Uncharacterized protein</fullName>
    </submittedName>
</protein>
<dbReference type="OrthoDB" id="5209158at2759"/>
<accession>A0A420YNF2</accession>
<dbReference type="EMBL" id="QVQW01000001">
    <property type="protein sequence ID" value="RKU49400.1"/>
    <property type="molecule type" value="Genomic_DNA"/>
</dbReference>
<feature type="compositionally biased region" description="Basic and acidic residues" evidence="1">
    <location>
        <begin position="123"/>
        <end position="132"/>
    </location>
</feature>
<name>A0A420YNF2_9PEZI</name>
<feature type="region of interest" description="Disordered" evidence="1">
    <location>
        <begin position="120"/>
        <end position="188"/>
    </location>
</feature>
<feature type="compositionally biased region" description="Basic residues" evidence="1">
    <location>
        <begin position="77"/>
        <end position="87"/>
    </location>
</feature>
<dbReference type="AlphaFoldDB" id="A0A420YNF2"/>
<proteinExistence type="predicted"/>
<reference evidence="2 3" key="1">
    <citation type="submission" date="2018-08" db="EMBL/GenBank/DDBJ databases">
        <title>Draft genome of the lignicolous fungus Coniochaeta pulveracea.</title>
        <authorList>
            <person name="Borstlap C.J."/>
            <person name="De Witt R.N."/>
            <person name="Botha A."/>
            <person name="Volschenk H."/>
        </authorList>
    </citation>
    <scope>NUCLEOTIDE SEQUENCE [LARGE SCALE GENOMIC DNA]</scope>
    <source>
        <strain evidence="2 3">CAB683</strain>
    </source>
</reference>
<dbReference type="Proteomes" id="UP000275385">
    <property type="component" value="Unassembled WGS sequence"/>
</dbReference>
<gene>
    <name evidence="2" type="ORF">DL546_005368</name>
</gene>
<organism evidence="2 3">
    <name type="scientific">Coniochaeta pulveracea</name>
    <dbReference type="NCBI Taxonomy" id="177199"/>
    <lineage>
        <taxon>Eukaryota</taxon>
        <taxon>Fungi</taxon>
        <taxon>Dikarya</taxon>
        <taxon>Ascomycota</taxon>
        <taxon>Pezizomycotina</taxon>
        <taxon>Sordariomycetes</taxon>
        <taxon>Sordariomycetidae</taxon>
        <taxon>Coniochaetales</taxon>
        <taxon>Coniochaetaceae</taxon>
        <taxon>Coniochaeta</taxon>
    </lineage>
</organism>
<evidence type="ECO:0000256" key="1">
    <source>
        <dbReference type="SAM" id="MobiDB-lite"/>
    </source>
</evidence>
<sequence length="188" mass="20657">MRRSRKDRLRGWSSMDTMGELPSPTISGRPRRDTGFPPSFDGVRNTTLPHPDADTSGNASIGADDIAVHRTVSGQRRSSRYRSKRTLSHGVITPEMERTYSELVLMHAQSPDAEDLTMISTKRSPESIRGSKDGNASFVSSNGTEMHTDAEPSPGSSPTLGKGFIGPSQGTDLPSRRRRSLLKRLIHR</sequence>
<feature type="region of interest" description="Disordered" evidence="1">
    <location>
        <begin position="1"/>
        <end position="93"/>
    </location>
</feature>
<comment type="caution">
    <text evidence="2">The sequence shown here is derived from an EMBL/GenBank/DDBJ whole genome shotgun (WGS) entry which is preliminary data.</text>
</comment>
<evidence type="ECO:0000313" key="3">
    <source>
        <dbReference type="Proteomes" id="UP000275385"/>
    </source>
</evidence>
<feature type="compositionally biased region" description="Basic residues" evidence="1">
    <location>
        <begin position="176"/>
        <end position="188"/>
    </location>
</feature>
<keyword evidence="3" id="KW-1185">Reference proteome</keyword>
<evidence type="ECO:0000313" key="2">
    <source>
        <dbReference type="EMBL" id="RKU49400.1"/>
    </source>
</evidence>